<dbReference type="EMBL" id="GGEC01005496">
    <property type="protein sequence ID" value="MBW85979.1"/>
    <property type="molecule type" value="Transcribed_RNA"/>
</dbReference>
<name>A0A2P2IXN5_RHIMU</name>
<evidence type="ECO:0000256" key="1">
    <source>
        <dbReference type="SAM" id="MobiDB-lite"/>
    </source>
</evidence>
<accession>A0A2P2IXN5</accession>
<feature type="compositionally biased region" description="Polar residues" evidence="1">
    <location>
        <begin position="42"/>
        <end position="60"/>
    </location>
</feature>
<organism evidence="2">
    <name type="scientific">Rhizophora mucronata</name>
    <name type="common">Asiatic mangrove</name>
    <dbReference type="NCBI Taxonomy" id="61149"/>
    <lineage>
        <taxon>Eukaryota</taxon>
        <taxon>Viridiplantae</taxon>
        <taxon>Streptophyta</taxon>
        <taxon>Embryophyta</taxon>
        <taxon>Tracheophyta</taxon>
        <taxon>Spermatophyta</taxon>
        <taxon>Magnoliopsida</taxon>
        <taxon>eudicotyledons</taxon>
        <taxon>Gunneridae</taxon>
        <taxon>Pentapetalae</taxon>
        <taxon>rosids</taxon>
        <taxon>fabids</taxon>
        <taxon>Malpighiales</taxon>
        <taxon>Rhizophoraceae</taxon>
        <taxon>Rhizophora</taxon>
    </lineage>
</organism>
<feature type="region of interest" description="Disordered" evidence="1">
    <location>
        <begin position="29"/>
        <end position="97"/>
    </location>
</feature>
<protein>
    <submittedName>
        <fullName evidence="2">Uncharacterized protein</fullName>
    </submittedName>
</protein>
<dbReference type="PANTHER" id="PTHR34191">
    <property type="entry name" value="LATE EMBRYOGENESIS ABUNDANT PROTEIN (LEA) FAMILY PROTEIN"/>
    <property type="match status" value="1"/>
</dbReference>
<sequence length="97" mass="10571">MSDIQQNLDAGQTRGQTQIFVFFNMEQAKAQQGTESVHDAARNTTARGTQSGQHCGQAQQMRDENAGFIHQTGEQMKNTPQSAVDSAKNTLGMGNKK</sequence>
<feature type="compositionally biased region" description="Polar residues" evidence="1">
    <location>
        <begin position="72"/>
        <end position="89"/>
    </location>
</feature>
<dbReference type="AlphaFoldDB" id="A0A2P2IXN5"/>
<dbReference type="PANTHER" id="PTHR34191:SF20">
    <property type="entry name" value="LATE EMBRYOGENESIS ABUNDANT PROTEIN (LEA) FAMILY PROTEIN"/>
    <property type="match status" value="1"/>
</dbReference>
<evidence type="ECO:0000313" key="2">
    <source>
        <dbReference type="EMBL" id="MBW85979.1"/>
    </source>
</evidence>
<dbReference type="InterPro" id="IPR039624">
    <property type="entry name" value="LEA1/2/D7/KIN2"/>
</dbReference>
<proteinExistence type="predicted"/>
<reference evidence="2" key="1">
    <citation type="submission" date="2018-02" db="EMBL/GenBank/DDBJ databases">
        <title>Rhizophora mucronata_Transcriptome.</title>
        <authorList>
            <person name="Meera S.P."/>
            <person name="Sreeshan A."/>
            <person name="Augustine A."/>
        </authorList>
    </citation>
    <scope>NUCLEOTIDE SEQUENCE</scope>
    <source>
        <tissue evidence="2">Leaf</tissue>
    </source>
</reference>